<feature type="region of interest" description="Disordered" evidence="1">
    <location>
        <begin position="238"/>
        <end position="275"/>
    </location>
</feature>
<sequence>MLEKTQKIKQLGFSLPLLLILVLTLAGGTLAFLKLNSIPKSGEILSEAKGPDKTPPVRSNGLPTGALSSGTTQVDAKLTTNEKATCRYDTSPNILYKNQKWIFSTTGDTSHSTLITGLSNGTSYSLYVRCRDRKANVNTDDFLITFSVENGSTISDTTPPSVSLTNPLNGSTVSDTSVLITATASDNASVSKVEFYVDSVLKGTDYSSSYSYTWDTTPYLNGSHILLAKAFDTSSNSASSSVSVTVNNQTPTPTLTPTPTPTPTPTVTPTPTPTPPPTTGDYLLMPRSQLLSLSTTSTAWNNVKGIADGDLGTPDLKNQDNKHDVKTLAVALVYARIGNTPTMDYRTKARNAIMSVMGTEQVGAYNSILSLGRQLGAYVLAADFINLDGADDETFRAWLKDIRTKELGGHGRWIVLTQTHGDSNNNWGSFAGASRIAASMYLNDTTDVEAASKVFRGFTGDRNAYASFRTISSTEATWACSQSTTLYTPINPPCYLSGINVDGAIVGDIYRDSTPLQWPPTSTGISYTLESLQGLVLQAELLSRAGYDSWNYSDKALKRAADLVSRDGRWNYSSVSYHVPWILNKRYGLNIPTRSPASYGRVFGYTDWLYGN</sequence>
<feature type="region of interest" description="Disordered" evidence="1">
    <location>
        <begin position="46"/>
        <end position="74"/>
    </location>
</feature>
<dbReference type="InterPro" id="IPR008929">
    <property type="entry name" value="Chondroitin_lyas"/>
</dbReference>
<accession>A0A1F4VEN1</accession>
<dbReference type="Proteomes" id="UP000176504">
    <property type="component" value="Unassembled WGS sequence"/>
</dbReference>
<evidence type="ECO:0000313" key="2">
    <source>
        <dbReference type="EMBL" id="OGC55428.1"/>
    </source>
</evidence>
<organism evidence="2 3">
    <name type="scientific">candidate division WWE3 bacterium RIFCSPLOWO2_01_FULL_41_18</name>
    <dbReference type="NCBI Taxonomy" id="1802625"/>
    <lineage>
        <taxon>Bacteria</taxon>
        <taxon>Katanobacteria</taxon>
    </lineage>
</organism>
<gene>
    <name evidence="2" type="ORF">A3A78_00525</name>
</gene>
<evidence type="ECO:0000313" key="3">
    <source>
        <dbReference type="Proteomes" id="UP000176504"/>
    </source>
</evidence>
<feature type="compositionally biased region" description="Low complexity" evidence="1">
    <location>
        <begin position="238"/>
        <end position="253"/>
    </location>
</feature>
<dbReference type="EMBL" id="MEVI01000002">
    <property type="protein sequence ID" value="OGC55428.1"/>
    <property type="molecule type" value="Genomic_DNA"/>
</dbReference>
<dbReference type="AlphaFoldDB" id="A0A1F4VEN1"/>
<comment type="caution">
    <text evidence="2">The sequence shown here is derived from an EMBL/GenBank/DDBJ whole genome shotgun (WGS) entry which is preliminary data.</text>
</comment>
<protein>
    <recommendedName>
        <fullName evidence="4">Fibronectin type-III domain-containing protein</fullName>
    </recommendedName>
</protein>
<dbReference type="SUPFAM" id="SSF48230">
    <property type="entry name" value="Chondroitin AC/alginate lyase"/>
    <property type="match status" value="1"/>
</dbReference>
<dbReference type="Gene3D" id="1.50.10.100">
    <property type="entry name" value="Chondroitin AC/alginate lyase"/>
    <property type="match status" value="1"/>
</dbReference>
<dbReference type="Gene3D" id="2.60.40.10">
    <property type="entry name" value="Immunoglobulins"/>
    <property type="match status" value="1"/>
</dbReference>
<evidence type="ECO:0000256" key="1">
    <source>
        <dbReference type="SAM" id="MobiDB-lite"/>
    </source>
</evidence>
<dbReference type="InterPro" id="IPR013783">
    <property type="entry name" value="Ig-like_fold"/>
</dbReference>
<reference evidence="2 3" key="1">
    <citation type="journal article" date="2016" name="Nat. Commun.">
        <title>Thousands of microbial genomes shed light on interconnected biogeochemical processes in an aquifer system.</title>
        <authorList>
            <person name="Anantharaman K."/>
            <person name="Brown C.T."/>
            <person name="Hug L.A."/>
            <person name="Sharon I."/>
            <person name="Castelle C.J."/>
            <person name="Probst A.J."/>
            <person name="Thomas B.C."/>
            <person name="Singh A."/>
            <person name="Wilkins M.J."/>
            <person name="Karaoz U."/>
            <person name="Brodie E.L."/>
            <person name="Williams K.H."/>
            <person name="Hubbard S.S."/>
            <person name="Banfield J.F."/>
        </authorList>
    </citation>
    <scope>NUCLEOTIDE SEQUENCE [LARGE SCALE GENOMIC DNA]</scope>
</reference>
<dbReference type="Pfam" id="PF17957">
    <property type="entry name" value="Big_7"/>
    <property type="match status" value="1"/>
</dbReference>
<name>A0A1F4VEN1_UNCKA</name>
<feature type="compositionally biased region" description="Pro residues" evidence="1">
    <location>
        <begin position="254"/>
        <end position="275"/>
    </location>
</feature>
<proteinExistence type="predicted"/>
<evidence type="ECO:0008006" key="4">
    <source>
        <dbReference type="Google" id="ProtNLM"/>
    </source>
</evidence>